<dbReference type="AlphaFoldDB" id="A0A1W1VS28"/>
<evidence type="ECO:0000313" key="4">
    <source>
        <dbReference type="Proteomes" id="UP000192266"/>
    </source>
</evidence>
<organism evidence="3 4">
    <name type="scientific">Hymenobacter roseosalivarius DSM 11622</name>
    <dbReference type="NCBI Taxonomy" id="645990"/>
    <lineage>
        <taxon>Bacteria</taxon>
        <taxon>Pseudomonadati</taxon>
        <taxon>Bacteroidota</taxon>
        <taxon>Cytophagia</taxon>
        <taxon>Cytophagales</taxon>
        <taxon>Hymenobacteraceae</taxon>
        <taxon>Hymenobacter</taxon>
    </lineage>
</organism>
<feature type="domain" description="DUF4397" evidence="2">
    <location>
        <begin position="41"/>
        <end position="148"/>
    </location>
</feature>
<dbReference type="RefSeq" id="WP_084445880.1">
    <property type="nucleotide sequence ID" value="NZ_FWWW01000070.1"/>
</dbReference>
<evidence type="ECO:0000259" key="2">
    <source>
        <dbReference type="Pfam" id="PF14344"/>
    </source>
</evidence>
<proteinExistence type="predicted"/>
<keyword evidence="1" id="KW-0732">Signal</keyword>
<dbReference type="OrthoDB" id="9792011at2"/>
<evidence type="ECO:0000256" key="1">
    <source>
        <dbReference type="SAM" id="SignalP"/>
    </source>
</evidence>
<dbReference type="Pfam" id="PF14344">
    <property type="entry name" value="DUF4397"/>
    <property type="match status" value="1"/>
</dbReference>
<accession>A0A1W1VS28</accession>
<reference evidence="3 4" key="1">
    <citation type="submission" date="2017-04" db="EMBL/GenBank/DDBJ databases">
        <authorList>
            <person name="Afonso C.L."/>
            <person name="Miller P.J."/>
            <person name="Scott M.A."/>
            <person name="Spackman E."/>
            <person name="Goraichik I."/>
            <person name="Dimitrov K.M."/>
            <person name="Suarez D.L."/>
            <person name="Swayne D.E."/>
        </authorList>
    </citation>
    <scope>NUCLEOTIDE SEQUENCE [LARGE SCALE GENOMIC DNA]</scope>
    <source>
        <strain evidence="3 4">DSM 11622</strain>
    </source>
</reference>
<dbReference type="InterPro" id="IPR025510">
    <property type="entry name" value="DUF4397"/>
</dbReference>
<gene>
    <name evidence="3" type="ORF">SAMN00120144_0549</name>
</gene>
<evidence type="ECO:0000313" key="3">
    <source>
        <dbReference type="EMBL" id="SMB96148.1"/>
    </source>
</evidence>
<dbReference type="Proteomes" id="UP000192266">
    <property type="component" value="Unassembled WGS sequence"/>
</dbReference>
<name>A0A1W1VS28_9BACT</name>
<sequence length="245" mass="25034">MTTLTTAFRRYLLLATLPAALAFSGCGKDNDNGPGNGRVMAVHAAASANVRVKVLVNNSEIGQLNYGQNSSYLNAPAGAQEVKINVAASDQNAVTQTVTIERDKNQSLFAYAPNTTANAVALLAVSDDLAAPTAGKAKIRLVHLGQGAASPVNLAQASASGAPVNVIPTVAFPTASAFVEITPGDYNFVVTNSTNATVTSVGNGTGAGTGTRNYAAGKIYTVLVRGVASSLDQTLQPRATVIENN</sequence>
<keyword evidence="4" id="KW-1185">Reference proteome</keyword>
<protein>
    <recommendedName>
        <fullName evidence="2">DUF4397 domain-containing protein</fullName>
    </recommendedName>
</protein>
<feature type="chain" id="PRO_5010728894" description="DUF4397 domain-containing protein" evidence="1">
    <location>
        <begin position="23"/>
        <end position="245"/>
    </location>
</feature>
<dbReference type="EMBL" id="FWWW01000070">
    <property type="protein sequence ID" value="SMB96148.1"/>
    <property type="molecule type" value="Genomic_DNA"/>
</dbReference>
<feature type="signal peptide" evidence="1">
    <location>
        <begin position="1"/>
        <end position="22"/>
    </location>
</feature>
<dbReference type="STRING" id="645990.SAMN00120144_0549"/>